<feature type="transmembrane region" description="Helical" evidence="1">
    <location>
        <begin position="98"/>
        <end position="119"/>
    </location>
</feature>
<feature type="transmembrane region" description="Helical" evidence="1">
    <location>
        <begin position="394"/>
        <end position="414"/>
    </location>
</feature>
<name>A0A0K9PWG2_ZOSMR</name>
<accession>A0A0K9PWG2</accession>
<dbReference type="OMA" id="CSHINNS"/>
<evidence type="ECO:0008006" key="4">
    <source>
        <dbReference type="Google" id="ProtNLM"/>
    </source>
</evidence>
<keyword evidence="3" id="KW-1185">Reference proteome</keyword>
<dbReference type="GO" id="GO:0016772">
    <property type="term" value="F:transferase activity, transferring phosphorus-containing groups"/>
    <property type="evidence" value="ECO:0007669"/>
    <property type="project" value="InterPro"/>
</dbReference>
<evidence type="ECO:0000313" key="2">
    <source>
        <dbReference type="EMBL" id="KMZ73274.1"/>
    </source>
</evidence>
<feature type="transmembrane region" description="Helical" evidence="1">
    <location>
        <begin position="512"/>
        <end position="536"/>
    </location>
</feature>
<proteinExistence type="predicted"/>
<dbReference type="AlphaFoldDB" id="A0A0K9PWG2"/>
<evidence type="ECO:0000256" key="1">
    <source>
        <dbReference type="SAM" id="Phobius"/>
    </source>
</evidence>
<protein>
    <recommendedName>
        <fullName evidence="4">GPI ethanolamine phosphate transferase 3</fullName>
    </recommendedName>
</protein>
<feature type="transmembrane region" description="Helical" evidence="1">
    <location>
        <begin position="227"/>
        <end position="249"/>
    </location>
</feature>
<dbReference type="PANTHER" id="PTHR23071">
    <property type="entry name" value="PHOSPHATIDYLINOSITOL GLYCAN"/>
    <property type="match status" value="1"/>
</dbReference>
<reference evidence="3" key="1">
    <citation type="journal article" date="2016" name="Nature">
        <title>The genome of the seagrass Zostera marina reveals angiosperm adaptation to the sea.</title>
        <authorList>
            <person name="Olsen J.L."/>
            <person name="Rouze P."/>
            <person name="Verhelst B."/>
            <person name="Lin Y.-C."/>
            <person name="Bayer T."/>
            <person name="Collen J."/>
            <person name="Dattolo E."/>
            <person name="De Paoli E."/>
            <person name="Dittami S."/>
            <person name="Maumus F."/>
            <person name="Michel G."/>
            <person name="Kersting A."/>
            <person name="Lauritano C."/>
            <person name="Lohaus R."/>
            <person name="Toepel M."/>
            <person name="Tonon T."/>
            <person name="Vanneste K."/>
            <person name="Amirebrahimi M."/>
            <person name="Brakel J."/>
            <person name="Bostroem C."/>
            <person name="Chovatia M."/>
            <person name="Grimwood J."/>
            <person name="Jenkins J.W."/>
            <person name="Jueterbock A."/>
            <person name="Mraz A."/>
            <person name="Stam W.T."/>
            <person name="Tice H."/>
            <person name="Bornberg-Bauer E."/>
            <person name="Green P.J."/>
            <person name="Pearson G.A."/>
            <person name="Procaccini G."/>
            <person name="Duarte C.M."/>
            <person name="Schmutz J."/>
            <person name="Reusch T.B.H."/>
            <person name="Van de Peer Y."/>
        </authorList>
    </citation>
    <scope>NUCLEOTIDE SEQUENCE [LARGE SCALE GENOMIC DNA]</scope>
    <source>
        <strain evidence="3">cv. Finnish</strain>
    </source>
</reference>
<dbReference type="GO" id="GO:0006506">
    <property type="term" value="P:GPI anchor biosynthetic process"/>
    <property type="evidence" value="ECO:0007669"/>
    <property type="project" value="InterPro"/>
</dbReference>
<feature type="transmembrane region" description="Helical" evidence="1">
    <location>
        <begin position="358"/>
        <end position="374"/>
    </location>
</feature>
<dbReference type="InterPro" id="IPR039524">
    <property type="entry name" value="PIGO/GPI13"/>
</dbReference>
<keyword evidence="1" id="KW-0812">Transmembrane</keyword>
<dbReference type="PANTHER" id="PTHR23071:SF1">
    <property type="entry name" value="GPI ETHANOLAMINE PHOSPHATE TRANSFERASE 3"/>
    <property type="match status" value="1"/>
</dbReference>
<feature type="transmembrane region" description="Helical" evidence="1">
    <location>
        <begin position="332"/>
        <end position="351"/>
    </location>
</feature>
<dbReference type="EMBL" id="LFYR01000585">
    <property type="protein sequence ID" value="KMZ73274.1"/>
    <property type="molecule type" value="Genomic_DNA"/>
</dbReference>
<feature type="transmembrane region" description="Helical" evidence="1">
    <location>
        <begin position="261"/>
        <end position="281"/>
    </location>
</feature>
<feature type="transmembrane region" description="Helical" evidence="1">
    <location>
        <begin position="302"/>
        <end position="320"/>
    </location>
</feature>
<dbReference type="GO" id="GO:0016020">
    <property type="term" value="C:membrane"/>
    <property type="evidence" value="ECO:0007669"/>
    <property type="project" value="GOC"/>
</dbReference>
<keyword evidence="1" id="KW-0472">Membrane</keyword>
<gene>
    <name evidence="2" type="ORF">ZOSMA_14G00350</name>
</gene>
<comment type="caution">
    <text evidence="2">The sequence shown here is derived from an EMBL/GenBank/DDBJ whole genome shotgun (WGS) entry which is preliminary data.</text>
</comment>
<dbReference type="Proteomes" id="UP000036987">
    <property type="component" value="Unassembled WGS sequence"/>
</dbReference>
<dbReference type="OrthoDB" id="272139at2759"/>
<sequence>MQNYANTLCINCWQVKRYIDLYSVTSAFGFPDEDLQLVSELYTKAQESWSSSIITANTFNNDASSNVLPILRNQINVYSHFLEKVAELARSKWTEFDLTFMGIGLGVLFISLFLHIVAIMKVHRLFKSPCSHINNSWTLSRVLIPLLLVGIRANSFLSNSYILEEGKVANFFLATTAIISTQNAIIKGKIAVEEISFLMLNIVLRYSFEPILSKQNNLINNDIDPSILAVIAYEAFPIISMLLLAYLFYKRAYSLPSCETPTTFMFGALLSYLLLALHWVSESRVIEVPSLVQYIGKTIAPRTIYSIGFVLVLFAFVQAFLSSRSTFNDRRILAAFLAMMCAWSPTIIMLLGRQGPMVAFISLFGVWCIIRLQNLEQNYVDVVYGRSVMDLTSITQWNLLAVSLFFYSGHWCMFDGLRYGAAFIGFDNFNFLRQGALLALDTFGISHILPIFGLPILFFYEYSGEKQASSSLFGSLTQAFLIYGFETAATTTFALVSVAIHRRHLMVWGLFAPKFVFDAVGLILTDFFIFLASLYYF</sequence>
<organism evidence="2 3">
    <name type="scientific">Zostera marina</name>
    <name type="common">Eelgrass</name>
    <dbReference type="NCBI Taxonomy" id="29655"/>
    <lineage>
        <taxon>Eukaryota</taxon>
        <taxon>Viridiplantae</taxon>
        <taxon>Streptophyta</taxon>
        <taxon>Embryophyta</taxon>
        <taxon>Tracheophyta</taxon>
        <taxon>Spermatophyta</taxon>
        <taxon>Magnoliopsida</taxon>
        <taxon>Liliopsida</taxon>
        <taxon>Zosteraceae</taxon>
        <taxon>Zostera</taxon>
    </lineage>
</organism>
<feature type="transmembrane region" description="Helical" evidence="1">
    <location>
        <begin position="435"/>
        <end position="460"/>
    </location>
</feature>
<keyword evidence="1" id="KW-1133">Transmembrane helix</keyword>
<dbReference type="STRING" id="29655.A0A0K9PWG2"/>
<feature type="transmembrane region" description="Helical" evidence="1">
    <location>
        <begin position="480"/>
        <end position="500"/>
    </location>
</feature>
<evidence type="ECO:0000313" key="3">
    <source>
        <dbReference type="Proteomes" id="UP000036987"/>
    </source>
</evidence>